<evidence type="ECO:0000256" key="3">
    <source>
        <dbReference type="ARBA" id="ARBA00034247"/>
    </source>
</evidence>
<dbReference type="InterPro" id="IPR033444">
    <property type="entry name" value="MASE5"/>
</dbReference>
<feature type="transmembrane region" description="Helical" evidence="4">
    <location>
        <begin position="29"/>
        <end position="47"/>
    </location>
</feature>
<keyword evidence="4" id="KW-0812">Transmembrane</keyword>
<dbReference type="GO" id="GO:0052621">
    <property type="term" value="F:diguanylate cyclase activity"/>
    <property type="evidence" value="ECO:0007669"/>
    <property type="project" value="UniProtKB-EC"/>
</dbReference>
<feature type="transmembrane region" description="Helical" evidence="4">
    <location>
        <begin position="107"/>
        <end position="124"/>
    </location>
</feature>
<evidence type="ECO:0000256" key="1">
    <source>
        <dbReference type="ARBA" id="ARBA00001946"/>
    </source>
</evidence>
<organism evidence="6 7">
    <name type="scientific">Shewanella piezotolerans (strain WP3 / JCM 13877)</name>
    <dbReference type="NCBI Taxonomy" id="225849"/>
    <lineage>
        <taxon>Bacteria</taxon>
        <taxon>Pseudomonadati</taxon>
        <taxon>Pseudomonadota</taxon>
        <taxon>Gammaproteobacteria</taxon>
        <taxon>Alteromonadales</taxon>
        <taxon>Shewanellaceae</taxon>
        <taxon>Shewanella</taxon>
    </lineage>
</organism>
<dbReference type="InterPro" id="IPR029787">
    <property type="entry name" value="Nucleotide_cyclase"/>
</dbReference>
<evidence type="ECO:0000313" key="7">
    <source>
        <dbReference type="Proteomes" id="UP000000753"/>
    </source>
</evidence>
<reference evidence="6 7" key="1">
    <citation type="journal article" date="2008" name="PLoS ONE">
        <title>Environmental adaptation: genomic analysis of the piezotolerant and psychrotolerant deep-sea iron reducing bacterium Shewanella piezotolerans WP3.</title>
        <authorList>
            <person name="Wang F."/>
            <person name="Wang J."/>
            <person name="Jian H."/>
            <person name="Zhang B."/>
            <person name="Li S."/>
            <person name="Wang F."/>
            <person name="Zeng X."/>
            <person name="Gao L."/>
            <person name="Bartlett D.H."/>
            <person name="Yu J."/>
            <person name="Hu S."/>
            <person name="Xiao X."/>
        </authorList>
    </citation>
    <scope>NUCLEOTIDE SEQUENCE [LARGE SCALE GENOMIC DNA]</scope>
    <source>
        <strain evidence="7">WP3 / JCM 13877</strain>
    </source>
</reference>
<comment type="catalytic activity">
    <reaction evidence="3">
        <text>2 GTP = 3',3'-c-di-GMP + 2 diphosphate</text>
        <dbReference type="Rhea" id="RHEA:24898"/>
        <dbReference type="ChEBI" id="CHEBI:33019"/>
        <dbReference type="ChEBI" id="CHEBI:37565"/>
        <dbReference type="ChEBI" id="CHEBI:58805"/>
        <dbReference type="EC" id="2.7.7.65"/>
    </reaction>
</comment>
<dbReference type="SUPFAM" id="SSF55073">
    <property type="entry name" value="Nucleotide cyclase"/>
    <property type="match status" value="1"/>
</dbReference>
<dbReference type="InterPro" id="IPR000160">
    <property type="entry name" value="GGDEF_dom"/>
</dbReference>
<dbReference type="PANTHER" id="PTHR45138:SF9">
    <property type="entry name" value="DIGUANYLATE CYCLASE DGCM-RELATED"/>
    <property type="match status" value="1"/>
</dbReference>
<dbReference type="KEGG" id="swp:swp_4325"/>
<accession>B8CUB7</accession>
<dbReference type="EMBL" id="CP000472">
    <property type="protein sequence ID" value="ACJ30973.1"/>
    <property type="molecule type" value="Genomic_DNA"/>
</dbReference>
<dbReference type="Pfam" id="PF17178">
    <property type="entry name" value="MASE5"/>
    <property type="match status" value="1"/>
</dbReference>
<dbReference type="Pfam" id="PF00990">
    <property type="entry name" value="GGDEF"/>
    <property type="match status" value="1"/>
</dbReference>
<dbReference type="Proteomes" id="UP000000753">
    <property type="component" value="Chromosome"/>
</dbReference>
<dbReference type="EC" id="2.7.7.65" evidence="2"/>
<name>B8CUB7_SHEPW</name>
<dbReference type="Gene3D" id="3.30.70.270">
    <property type="match status" value="1"/>
</dbReference>
<dbReference type="InterPro" id="IPR043128">
    <property type="entry name" value="Rev_trsase/Diguanyl_cyclase"/>
</dbReference>
<dbReference type="eggNOG" id="COG3706">
    <property type="taxonomic scope" value="Bacteria"/>
</dbReference>
<proteinExistence type="predicted"/>
<dbReference type="FunFam" id="3.30.70.270:FF:000001">
    <property type="entry name" value="Diguanylate cyclase domain protein"/>
    <property type="match status" value="1"/>
</dbReference>
<evidence type="ECO:0000259" key="5">
    <source>
        <dbReference type="PROSITE" id="PS50887"/>
    </source>
</evidence>
<feature type="transmembrane region" description="Helical" evidence="4">
    <location>
        <begin position="136"/>
        <end position="161"/>
    </location>
</feature>
<comment type="cofactor">
    <cofactor evidence="1">
        <name>Mg(2+)</name>
        <dbReference type="ChEBI" id="CHEBI:18420"/>
    </cofactor>
</comment>
<feature type="transmembrane region" description="Helical" evidence="4">
    <location>
        <begin position="59"/>
        <end position="76"/>
    </location>
</feature>
<dbReference type="InterPro" id="IPR050469">
    <property type="entry name" value="Diguanylate_Cyclase"/>
</dbReference>
<sequence>MTLFLVLVVLLNTYYFSHDIYDLKDIFPELAPVTLLVITAFAVIKFLHIDSVTPRQSQLFLMLLILTWCYLLYGLIQLSSEPLPGIESLADILVMVFVFALFPNRKVMLLGILPFLLFSCFYRLYEYPESPVYPLTKFACVLAIIISGQKIISGWFIKAVIRDFEKQKLVKQFKRLALIDGLTNISNRRHFDEILSQEVRVAERNHHALSIILLDIDFFKRLNDTLGHQAGDAQLIKIAEIISSAVNRPRDLVARYGGEEFVIALPNTNLEGAIRVAEKVKSLLEEAQIVHPCSDVSAQVTLSQGIAQWEPGMSRDQLIKAADRMLYRAKSAGRDSYCFEGRSR</sequence>
<dbReference type="GO" id="GO:0005886">
    <property type="term" value="C:plasma membrane"/>
    <property type="evidence" value="ECO:0007669"/>
    <property type="project" value="TreeGrafter"/>
</dbReference>
<dbReference type="STRING" id="225849.swp_4325"/>
<evidence type="ECO:0000256" key="2">
    <source>
        <dbReference type="ARBA" id="ARBA00012528"/>
    </source>
</evidence>
<gene>
    <name evidence="6" type="ordered locus">swp_4325</name>
</gene>
<keyword evidence="4" id="KW-0472">Membrane</keyword>
<dbReference type="GO" id="GO:0043709">
    <property type="term" value="P:cell adhesion involved in single-species biofilm formation"/>
    <property type="evidence" value="ECO:0007669"/>
    <property type="project" value="TreeGrafter"/>
</dbReference>
<dbReference type="HOGENOM" id="CLU_000445_11_2_6"/>
<dbReference type="GO" id="GO:1902201">
    <property type="term" value="P:negative regulation of bacterial-type flagellum-dependent cell motility"/>
    <property type="evidence" value="ECO:0007669"/>
    <property type="project" value="TreeGrafter"/>
</dbReference>
<dbReference type="PANTHER" id="PTHR45138">
    <property type="entry name" value="REGULATORY COMPONENTS OF SENSORY TRANSDUCTION SYSTEM"/>
    <property type="match status" value="1"/>
</dbReference>
<dbReference type="PROSITE" id="PS50887">
    <property type="entry name" value="GGDEF"/>
    <property type="match status" value="1"/>
</dbReference>
<keyword evidence="4" id="KW-1133">Transmembrane helix</keyword>
<dbReference type="NCBIfam" id="TIGR00254">
    <property type="entry name" value="GGDEF"/>
    <property type="match status" value="1"/>
</dbReference>
<feature type="domain" description="GGDEF" evidence="5">
    <location>
        <begin position="207"/>
        <end position="342"/>
    </location>
</feature>
<keyword evidence="7" id="KW-1185">Reference proteome</keyword>
<dbReference type="AlphaFoldDB" id="B8CUB7"/>
<dbReference type="CDD" id="cd01949">
    <property type="entry name" value="GGDEF"/>
    <property type="match status" value="1"/>
</dbReference>
<dbReference type="SMART" id="SM00267">
    <property type="entry name" value="GGDEF"/>
    <property type="match status" value="1"/>
</dbReference>
<evidence type="ECO:0000313" key="6">
    <source>
        <dbReference type="EMBL" id="ACJ30973.1"/>
    </source>
</evidence>
<feature type="transmembrane region" description="Helical" evidence="4">
    <location>
        <begin position="82"/>
        <end position="102"/>
    </location>
</feature>
<evidence type="ECO:0000256" key="4">
    <source>
        <dbReference type="SAM" id="Phobius"/>
    </source>
</evidence>
<protein>
    <recommendedName>
        <fullName evidence="2">diguanylate cyclase</fullName>
        <ecNumber evidence="2">2.7.7.65</ecNumber>
    </recommendedName>
</protein>